<reference evidence="3" key="1">
    <citation type="journal article" date="2019" name="Int. J. Syst. Evol. Microbiol.">
        <title>The Global Catalogue of Microorganisms (GCM) 10K type strain sequencing project: providing services to taxonomists for standard genome sequencing and annotation.</title>
        <authorList>
            <consortium name="The Broad Institute Genomics Platform"/>
            <consortium name="The Broad Institute Genome Sequencing Center for Infectious Disease"/>
            <person name="Wu L."/>
            <person name="Ma J."/>
        </authorList>
    </citation>
    <scope>NUCLEOTIDE SEQUENCE [LARGE SCALE GENOMIC DNA]</scope>
    <source>
        <strain evidence="3">CCUG 62414</strain>
    </source>
</reference>
<organism evidence="2 3">
    <name type="scientific">Mariniflexile jejuense</name>
    <dbReference type="NCBI Taxonomy" id="1173582"/>
    <lineage>
        <taxon>Bacteria</taxon>
        <taxon>Pseudomonadati</taxon>
        <taxon>Bacteroidota</taxon>
        <taxon>Flavobacteriia</taxon>
        <taxon>Flavobacteriales</taxon>
        <taxon>Flavobacteriaceae</taxon>
        <taxon>Mariniflexile</taxon>
    </lineage>
</organism>
<gene>
    <name evidence="2" type="ORF">ACFQ1R_00025</name>
</gene>
<protein>
    <submittedName>
        <fullName evidence="2">Uncharacterized protein</fullName>
    </submittedName>
</protein>
<evidence type="ECO:0000313" key="2">
    <source>
        <dbReference type="EMBL" id="MFD0988466.1"/>
    </source>
</evidence>
<dbReference type="Proteomes" id="UP001597061">
    <property type="component" value="Unassembled WGS sequence"/>
</dbReference>
<proteinExistence type="predicted"/>
<keyword evidence="3" id="KW-1185">Reference proteome</keyword>
<evidence type="ECO:0000313" key="3">
    <source>
        <dbReference type="Proteomes" id="UP001597061"/>
    </source>
</evidence>
<keyword evidence="1" id="KW-0472">Membrane</keyword>
<comment type="caution">
    <text evidence="2">The sequence shown here is derived from an EMBL/GenBank/DDBJ whole genome shotgun (WGS) entry which is preliminary data.</text>
</comment>
<keyword evidence="1" id="KW-1133">Transmembrane helix</keyword>
<dbReference type="RefSeq" id="WP_379924020.1">
    <property type="nucleotide sequence ID" value="NZ_JBHTJI010000001.1"/>
</dbReference>
<name>A0ABW3JEF3_9FLAO</name>
<dbReference type="EMBL" id="JBHTJI010000001">
    <property type="protein sequence ID" value="MFD0988466.1"/>
    <property type="molecule type" value="Genomic_DNA"/>
</dbReference>
<keyword evidence="1" id="KW-0812">Transmembrane</keyword>
<accession>A0ABW3JEF3</accession>
<sequence>MGKKKYSLKQKIIYSTFIAGIMASGFLFDSVKEKNKSEKINSGNFKVYGIVEKLKPYSASGKGIRDRKDVVYLYYEKNDTVFHLIKDIPDKQINNLGIEINDCYLIRIAESDKDVFEIDFAKKVDTIIDKNDFEHQIYQTDIHKNIIE</sequence>
<feature type="transmembrane region" description="Helical" evidence="1">
    <location>
        <begin position="12"/>
        <end position="28"/>
    </location>
</feature>
<evidence type="ECO:0000256" key="1">
    <source>
        <dbReference type="SAM" id="Phobius"/>
    </source>
</evidence>